<evidence type="ECO:0000256" key="1">
    <source>
        <dbReference type="ARBA" id="ARBA00022679"/>
    </source>
</evidence>
<keyword evidence="3" id="KW-1185">Reference proteome</keyword>
<dbReference type="InterPro" id="IPR026634">
    <property type="entry name" value="TPST-like"/>
</dbReference>
<organism evidence="2 3">
    <name type="scientific">Limnofasciculus baicalensis BBK-W-15</name>
    <dbReference type="NCBI Taxonomy" id="2699891"/>
    <lineage>
        <taxon>Bacteria</taxon>
        <taxon>Bacillati</taxon>
        <taxon>Cyanobacteriota</taxon>
        <taxon>Cyanophyceae</taxon>
        <taxon>Coleofasciculales</taxon>
        <taxon>Coleofasciculaceae</taxon>
        <taxon>Limnofasciculus</taxon>
        <taxon>Limnofasciculus baicalensis</taxon>
    </lineage>
</organism>
<dbReference type="GO" id="GO:0008476">
    <property type="term" value="F:protein-tyrosine sulfotransferase activity"/>
    <property type="evidence" value="ECO:0007669"/>
    <property type="project" value="InterPro"/>
</dbReference>
<dbReference type="RefSeq" id="WP_254010231.1">
    <property type="nucleotide sequence ID" value="NZ_JAMZMM010000014.1"/>
</dbReference>
<dbReference type="PANTHER" id="PTHR12788:SF10">
    <property type="entry name" value="PROTEIN-TYROSINE SULFOTRANSFERASE"/>
    <property type="match status" value="1"/>
</dbReference>
<reference evidence="2" key="1">
    <citation type="submission" date="2022-06" db="EMBL/GenBank/DDBJ databases">
        <title>New cyanobacteria of genus Symplocastrum in benthos of Lake Baikal.</title>
        <authorList>
            <person name="Sorokovikova E."/>
            <person name="Tikhonova I."/>
            <person name="Krasnopeev A."/>
            <person name="Evseev P."/>
            <person name="Gladkikh A."/>
            <person name="Belykh O."/>
        </authorList>
    </citation>
    <scope>NUCLEOTIDE SEQUENCE</scope>
    <source>
        <strain evidence="2">BBK-W-15</strain>
    </source>
</reference>
<keyword evidence="1" id="KW-0808">Transferase</keyword>
<evidence type="ECO:0000313" key="2">
    <source>
        <dbReference type="EMBL" id="MCP2727415.1"/>
    </source>
</evidence>
<evidence type="ECO:0000313" key="3">
    <source>
        <dbReference type="Proteomes" id="UP001204953"/>
    </source>
</evidence>
<sequence>MEKDTQLLSDPIFLVGAERSGTTVLRVMLKHHPQITWCNEFEYAVDLIPNIKSLASLNKYYEWLETHRIFQATGFTIDRTLNYEELVNSFLCQKRDRDGKPIVGATVHRHFDRLLQIWPNARFIHIIRDGRDVACSCISMGWAGNVWTGVNRWIEAEQLWGKISKKIPLQRRIEVTYEGLIAEPVQTLTRLCDFIGVSYDPGMINYKDTSTYDLPDPKFIQQWRRKLSEYEVQLVESRIGQMLVERGYELSGLAPITVTPIIAQRLRLQDWWYRAQFRLQHYGLSLFVSDYLSRKIGLVPWQKSVRLKLNAIETAHLK</sequence>
<dbReference type="Proteomes" id="UP001204953">
    <property type="component" value="Unassembled WGS sequence"/>
</dbReference>
<dbReference type="AlphaFoldDB" id="A0AAE3GMN1"/>
<dbReference type="PANTHER" id="PTHR12788">
    <property type="entry name" value="PROTEIN-TYROSINE SULFOTRANSFERASE 2"/>
    <property type="match status" value="1"/>
</dbReference>
<dbReference type="SUPFAM" id="SSF52540">
    <property type="entry name" value="P-loop containing nucleoside triphosphate hydrolases"/>
    <property type="match status" value="1"/>
</dbReference>
<dbReference type="InterPro" id="IPR027417">
    <property type="entry name" value="P-loop_NTPase"/>
</dbReference>
<dbReference type="EMBL" id="JAMZMM010000014">
    <property type="protein sequence ID" value="MCP2727415.1"/>
    <property type="molecule type" value="Genomic_DNA"/>
</dbReference>
<proteinExistence type="predicted"/>
<gene>
    <name evidence="2" type="ORF">NJ959_02875</name>
</gene>
<protein>
    <submittedName>
        <fullName evidence="2">Sulfotransferase</fullName>
    </submittedName>
</protein>
<comment type="caution">
    <text evidence="2">The sequence shown here is derived from an EMBL/GenBank/DDBJ whole genome shotgun (WGS) entry which is preliminary data.</text>
</comment>
<name>A0AAE3GMN1_9CYAN</name>
<accession>A0AAE3GMN1</accession>
<dbReference type="Gene3D" id="3.40.50.300">
    <property type="entry name" value="P-loop containing nucleotide triphosphate hydrolases"/>
    <property type="match status" value="1"/>
</dbReference>
<dbReference type="Pfam" id="PF13469">
    <property type="entry name" value="Sulfotransfer_3"/>
    <property type="match status" value="1"/>
</dbReference>